<feature type="domain" description="N-acetyltransferase" evidence="1">
    <location>
        <begin position="195"/>
        <end position="351"/>
    </location>
</feature>
<dbReference type="OrthoDB" id="47059at2759"/>
<sequence length="351" mass="38595">MTVEISQSAESDIRSIYDLYQSTVGALPFYALPFDKFQELVVEPRSTIFVARNKSASIIGFALCVLIRTGSATAKAAQHLKGCLSLLIVDPSHRCQGIGSALHTEALSFLNSKVFASLSLSHPIPNHGTLQLGSTFPRFFPGVPNGPEFDDAAAFFKKRGWTYGKEDSIDLYRTVVSGKALDFHNLTKRAEENGLTFRSPRQEDEEALYKLEKENFDNSTGWPDAFPDLIDSGHRDDVWCVFTKEGRLIGATVAALAPDPESNDRENPFHASLAWPRTLGKRCGVIACVGIASAERGNGAGVALVATALNNLALRGADGCFIDWVHLDGFYELVGFKQWERSYREASREVR</sequence>
<comment type="caution">
    <text evidence="2">The sequence shown here is derived from an EMBL/GenBank/DDBJ whole genome shotgun (WGS) entry which is preliminary data.</text>
</comment>
<organism evidence="2 3">
    <name type="scientific">Kockovaella imperatae</name>
    <dbReference type="NCBI Taxonomy" id="4999"/>
    <lineage>
        <taxon>Eukaryota</taxon>
        <taxon>Fungi</taxon>
        <taxon>Dikarya</taxon>
        <taxon>Basidiomycota</taxon>
        <taxon>Agaricomycotina</taxon>
        <taxon>Tremellomycetes</taxon>
        <taxon>Tremellales</taxon>
        <taxon>Cuniculitremaceae</taxon>
        <taxon>Kockovaella</taxon>
    </lineage>
</organism>
<dbReference type="CDD" id="cd04301">
    <property type="entry name" value="NAT_SF"/>
    <property type="match status" value="1"/>
</dbReference>
<gene>
    <name evidence="2" type="ORF">BD324DRAFT_101398</name>
</gene>
<dbReference type="EMBL" id="NBSH01000011">
    <property type="protein sequence ID" value="ORX35477.1"/>
    <property type="molecule type" value="Genomic_DNA"/>
</dbReference>
<feature type="domain" description="N-acetyltransferase" evidence="1">
    <location>
        <begin position="3"/>
        <end position="182"/>
    </location>
</feature>
<evidence type="ECO:0000313" key="2">
    <source>
        <dbReference type="EMBL" id="ORX35477.1"/>
    </source>
</evidence>
<dbReference type="Pfam" id="PF00583">
    <property type="entry name" value="Acetyltransf_1"/>
    <property type="match status" value="2"/>
</dbReference>
<dbReference type="InterPro" id="IPR000182">
    <property type="entry name" value="GNAT_dom"/>
</dbReference>
<dbReference type="GeneID" id="33553718"/>
<accession>A0A1Y1UD56</accession>
<evidence type="ECO:0000313" key="3">
    <source>
        <dbReference type="Proteomes" id="UP000193218"/>
    </source>
</evidence>
<dbReference type="GO" id="GO:0016747">
    <property type="term" value="F:acyltransferase activity, transferring groups other than amino-acyl groups"/>
    <property type="evidence" value="ECO:0007669"/>
    <property type="project" value="InterPro"/>
</dbReference>
<protein>
    <recommendedName>
        <fullName evidence="1">N-acetyltransferase domain-containing protein</fullName>
    </recommendedName>
</protein>
<proteinExistence type="predicted"/>
<dbReference type="STRING" id="4999.A0A1Y1UD56"/>
<evidence type="ECO:0000259" key="1">
    <source>
        <dbReference type="PROSITE" id="PS51186"/>
    </source>
</evidence>
<dbReference type="PROSITE" id="PS51186">
    <property type="entry name" value="GNAT"/>
    <property type="match status" value="2"/>
</dbReference>
<dbReference type="InParanoid" id="A0A1Y1UD56"/>
<name>A0A1Y1UD56_9TREE</name>
<dbReference type="SUPFAM" id="SSF55729">
    <property type="entry name" value="Acyl-CoA N-acyltransferases (Nat)"/>
    <property type="match status" value="2"/>
</dbReference>
<dbReference type="AlphaFoldDB" id="A0A1Y1UD56"/>
<dbReference type="Proteomes" id="UP000193218">
    <property type="component" value="Unassembled WGS sequence"/>
</dbReference>
<dbReference type="RefSeq" id="XP_021869667.1">
    <property type="nucleotide sequence ID" value="XM_022011910.1"/>
</dbReference>
<dbReference type="InterPro" id="IPR016181">
    <property type="entry name" value="Acyl_CoA_acyltransferase"/>
</dbReference>
<keyword evidence="3" id="KW-1185">Reference proteome</keyword>
<dbReference type="Gene3D" id="3.40.630.30">
    <property type="match status" value="2"/>
</dbReference>
<reference evidence="2 3" key="1">
    <citation type="submission" date="2017-03" db="EMBL/GenBank/DDBJ databases">
        <title>Widespread Adenine N6-methylation of Active Genes in Fungi.</title>
        <authorList>
            <consortium name="DOE Joint Genome Institute"/>
            <person name="Mondo S.J."/>
            <person name="Dannebaum R.O."/>
            <person name="Kuo R.C."/>
            <person name="Louie K.B."/>
            <person name="Bewick A.J."/>
            <person name="Labutti K."/>
            <person name="Haridas S."/>
            <person name="Kuo A."/>
            <person name="Salamov A."/>
            <person name="Ahrendt S.R."/>
            <person name="Lau R."/>
            <person name="Bowen B.P."/>
            <person name="Lipzen A."/>
            <person name="Sullivan W."/>
            <person name="Andreopoulos W.B."/>
            <person name="Clum A."/>
            <person name="Lindquist E."/>
            <person name="Daum C."/>
            <person name="Northen T.R."/>
            <person name="Ramamoorthy G."/>
            <person name="Schmitz R.J."/>
            <person name="Gryganskyi A."/>
            <person name="Culley D."/>
            <person name="Magnuson J."/>
            <person name="James T.Y."/>
            <person name="O'Malley M.A."/>
            <person name="Stajich J.E."/>
            <person name="Spatafora J.W."/>
            <person name="Visel A."/>
            <person name="Grigoriev I.V."/>
        </authorList>
    </citation>
    <scope>NUCLEOTIDE SEQUENCE [LARGE SCALE GENOMIC DNA]</scope>
    <source>
        <strain evidence="2 3">NRRL Y-17943</strain>
    </source>
</reference>